<dbReference type="InterPro" id="IPR050109">
    <property type="entry name" value="HTH-type_TetR-like_transc_reg"/>
</dbReference>
<dbReference type="Pfam" id="PF00440">
    <property type="entry name" value="TetR_N"/>
    <property type="match status" value="1"/>
</dbReference>
<dbReference type="InterPro" id="IPR001647">
    <property type="entry name" value="HTH_TetR"/>
</dbReference>
<dbReference type="PRINTS" id="PR00455">
    <property type="entry name" value="HTHTETR"/>
</dbReference>
<dbReference type="Gene3D" id="1.10.357.10">
    <property type="entry name" value="Tetracycline Repressor, domain 2"/>
    <property type="match status" value="1"/>
</dbReference>
<dbReference type="GO" id="GO:0003700">
    <property type="term" value="F:DNA-binding transcription factor activity"/>
    <property type="evidence" value="ECO:0007669"/>
    <property type="project" value="TreeGrafter"/>
</dbReference>
<dbReference type="EMBL" id="BMMD01000012">
    <property type="protein sequence ID" value="GGJ83304.1"/>
    <property type="molecule type" value="Genomic_DNA"/>
</dbReference>
<evidence type="ECO:0000259" key="3">
    <source>
        <dbReference type="PROSITE" id="PS50977"/>
    </source>
</evidence>
<evidence type="ECO:0000256" key="2">
    <source>
        <dbReference type="PROSITE-ProRule" id="PRU00335"/>
    </source>
</evidence>
<reference evidence="4" key="1">
    <citation type="journal article" date="2014" name="Int. J. Syst. Evol. Microbiol.">
        <title>Complete genome sequence of Corynebacterium casei LMG S-19264T (=DSM 44701T), isolated from a smear-ripened cheese.</title>
        <authorList>
            <consortium name="US DOE Joint Genome Institute (JGI-PGF)"/>
            <person name="Walter F."/>
            <person name="Albersmeier A."/>
            <person name="Kalinowski J."/>
            <person name="Ruckert C."/>
        </authorList>
    </citation>
    <scope>NUCLEOTIDE SEQUENCE</scope>
    <source>
        <strain evidence="4">CGMCC 1.8984</strain>
    </source>
</reference>
<comment type="caution">
    <text evidence="4">The sequence shown here is derived from an EMBL/GenBank/DDBJ whole genome shotgun (WGS) entry which is preliminary data.</text>
</comment>
<keyword evidence="1 2" id="KW-0238">DNA-binding</keyword>
<gene>
    <name evidence="4" type="ORF">GCM10011372_22030</name>
</gene>
<feature type="domain" description="HTH tetR-type" evidence="3">
    <location>
        <begin position="14"/>
        <end position="74"/>
    </location>
</feature>
<dbReference type="AlphaFoldDB" id="A0A917UT10"/>
<sequence>MSKDPSPRTPQRTAARREEILEAARELFNARGTAAVSTNHIAAAAGVSPGNLYYWFPDKRAVIRALFEEWSRSSGPSIPESDDPGATLRAFFAGVVAQPAVSARYAFFSRELVALLHADPELAAVYRSAFEVKTAAHSAVLASLAAAGLLHNAVGSVDLRDAVVAAWIASEAAPAFLDVVEPEAGPVRARAVSTVLLRALLTEAGERQLEHPNRHRLTVER</sequence>
<dbReference type="RefSeq" id="WP_188743489.1">
    <property type="nucleotide sequence ID" value="NZ_BAABFW010000006.1"/>
</dbReference>
<dbReference type="Pfam" id="PF13972">
    <property type="entry name" value="TetR"/>
    <property type="match status" value="1"/>
</dbReference>
<accession>A0A917UT10</accession>
<evidence type="ECO:0000313" key="5">
    <source>
        <dbReference type="Proteomes" id="UP000636956"/>
    </source>
</evidence>
<evidence type="ECO:0000313" key="4">
    <source>
        <dbReference type="EMBL" id="GGJ83304.1"/>
    </source>
</evidence>
<dbReference type="GO" id="GO:0000976">
    <property type="term" value="F:transcription cis-regulatory region binding"/>
    <property type="evidence" value="ECO:0007669"/>
    <property type="project" value="TreeGrafter"/>
</dbReference>
<proteinExistence type="predicted"/>
<keyword evidence="5" id="KW-1185">Reference proteome</keyword>
<dbReference type="Proteomes" id="UP000636956">
    <property type="component" value="Unassembled WGS sequence"/>
</dbReference>
<dbReference type="InterPro" id="IPR025722">
    <property type="entry name" value="TetR"/>
</dbReference>
<dbReference type="SUPFAM" id="SSF46689">
    <property type="entry name" value="Homeodomain-like"/>
    <property type="match status" value="1"/>
</dbReference>
<evidence type="ECO:0000256" key="1">
    <source>
        <dbReference type="ARBA" id="ARBA00023125"/>
    </source>
</evidence>
<name>A0A917UT10_9MICO</name>
<feature type="DNA-binding region" description="H-T-H motif" evidence="2">
    <location>
        <begin position="37"/>
        <end position="56"/>
    </location>
</feature>
<reference evidence="4" key="2">
    <citation type="submission" date="2020-09" db="EMBL/GenBank/DDBJ databases">
        <authorList>
            <person name="Sun Q."/>
            <person name="Zhou Y."/>
        </authorList>
    </citation>
    <scope>NUCLEOTIDE SEQUENCE</scope>
    <source>
        <strain evidence="4">CGMCC 1.8984</strain>
    </source>
</reference>
<dbReference type="InterPro" id="IPR009057">
    <property type="entry name" value="Homeodomain-like_sf"/>
</dbReference>
<dbReference type="PANTHER" id="PTHR30055">
    <property type="entry name" value="HTH-TYPE TRANSCRIPTIONAL REGULATOR RUTR"/>
    <property type="match status" value="1"/>
</dbReference>
<dbReference type="PROSITE" id="PS50977">
    <property type="entry name" value="HTH_TETR_2"/>
    <property type="match status" value="1"/>
</dbReference>
<dbReference type="PANTHER" id="PTHR30055:SF223">
    <property type="entry name" value="HTH-TYPE TRANSCRIPTIONAL REGULATOR UIDR"/>
    <property type="match status" value="1"/>
</dbReference>
<organism evidence="4 5">
    <name type="scientific">Agromyces bauzanensis</name>
    <dbReference type="NCBI Taxonomy" id="1308924"/>
    <lineage>
        <taxon>Bacteria</taxon>
        <taxon>Bacillati</taxon>
        <taxon>Actinomycetota</taxon>
        <taxon>Actinomycetes</taxon>
        <taxon>Micrococcales</taxon>
        <taxon>Microbacteriaceae</taxon>
        <taxon>Agromyces</taxon>
    </lineage>
</organism>
<protein>
    <submittedName>
        <fullName evidence="4">TetR family transcriptional regulator</fullName>
    </submittedName>
</protein>